<dbReference type="Proteomes" id="UP000553343">
    <property type="component" value="Unassembled WGS sequence"/>
</dbReference>
<evidence type="ECO:0000313" key="3">
    <source>
        <dbReference type="Proteomes" id="UP000553343"/>
    </source>
</evidence>
<dbReference type="SMART" id="SM00530">
    <property type="entry name" value="HTH_XRE"/>
    <property type="match status" value="1"/>
</dbReference>
<dbReference type="Pfam" id="PF01381">
    <property type="entry name" value="HTH_3"/>
    <property type="match status" value="1"/>
</dbReference>
<dbReference type="EMBL" id="JACADJ010000039">
    <property type="protein sequence ID" value="NWH05590.1"/>
    <property type="molecule type" value="Genomic_DNA"/>
</dbReference>
<dbReference type="PROSITE" id="PS50943">
    <property type="entry name" value="HTH_CROC1"/>
    <property type="match status" value="1"/>
</dbReference>
<dbReference type="GO" id="GO:0003677">
    <property type="term" value="F:DNA binding"/>
    <property type="evidence" value="ECO:0007669"/>
    <property type="project" value="InterPro"/>
</dbReference>
<gene>
    <name evidence="2" type="ORF">HXW94_11445</name>
</gene>
<protein>
    <submittedName>
        <fullName evidence="2">Helix-turn-helix transcriptional regulator</fullName>
    </submittedName>
</protein>
<feature type="domain" description="HTH cro/C1-type" evidence="1">
    <location>
        <begin position="59"/>
        <end position="113"/>
    </location>
</feature>
<evidence type="ECO:0000259" key="1">
    <source>
        <dbReference type="PROSITE" id="PS50943"/>
    </source>
</evidence>
<dbReference type="AlphaFoldDB" id="A0A850SZP8"/>
<comment type="caution">
    <text evidence="2">The sequence shown here is derived from an EMBL/GenBank/DDBJ whole genome shotgun (WGS) entry which is preliminary data.</text>
</comment>
<name>A0A850SZP8_9BACT</name>
<dbReference type="Gene3D" id="1.10.260.40">
    <property type="entry name" value="lambda repressor-like DNA-binding domains"/>
    <property type="match status" value="1"/>
</dbReference>
<keyword evidence="3" id="KW-1185">Reference proteome</keyword>
<evidence type="ECO:0000313" key="2">
    <source>
        <dbReference type="EMBL" id="NWH05590.1"/>
    </source>
</evidence>
<sequence>MLGHTKKPPIELRFIGPPENREKAINALQALGFADVSGLIPAGELFEDFKEDSLPGLALLGARTKEGVTQKQLSELTGISQAHISEMENHKRTIGKKRARILGKALKISYKVFL</sequence>
<proteinExistence type="predicted"/>
<dbReference type="CDD" id="cd00093">
    <property type="entry name" value="HTH_XRE"/>
    <property type="match status" value="1"/>
</dbReference>
<accession>A0A850SZP8</accession>
<reference evidence="2 3" key="1">
    <citation type="submission" date="2020-06" db="EMBL/GenBank/DDBJ databases">
        <title>High-quality draft genome of sulfate reducer Desulfobacter latus type strain AcrS2 isolated from marine sediment.</title>
        <authorList>
            <person name="Hoppe M."/>
            <person name="Larsen C.K."/>
            <person name="Marshall I.P.G."/>
            <person name="Schramm A."/>
            <person name="Marietou A.G."/>
        </authorList>
    </citation>
    <scope>NUCLEOTIDE SEQUENCE [LARGE SCALE GENOMIC DNA]</scope>
    <source>
        <strain evidence="2 3">AcRS2</strain>
    </source>
</reference>
<dbReference type="InterPro" id="IPR010982">
    <property type="entry name" value="Lambda_DNA-bd_dom_sf"/>
</dbReference>
<organism evidence="2 3">
    <name type="scientific">Desulfobacter latus</name>
    <dbReference type="NCBI Taxonomy" id="2292"/>
    <lineage>
        <taxon>Bacteria</taxon>
        <taxon>Pseudomonadati</taxon>
        <taxon>Thermodesulfobacteriota</taxon>
        <taxon>Desulfobacteria</taxon>
        <taxon>Desulfobacterales</taxon>
        <taxon>Desulfobacteraceae</taxon>
        <taxon>Desulfobacter</taxon>
    </lineage>
</organism>
<dbReference type="SUPFAM" id="SSF47413">
    <property type="entry name" value="lambda repressor-like DNA-binding domains"/>
    <property type="match status" value="1"/>
</dbReference>
<dbReference type="InterPro" id="IPR001387">
    <property type="entry name" value="Cro/C1-type_HTH"/>
</dbReference>